<dbReference type="Proteomes" id="UP000266152">
    <property type="component" value="Unassembled WGS sequence"/>
</dbReference>
<dbReference type="Gene3D" id="3.40.630.30">
    <property type="match status" value="1"/>
</dbReference>
<dbReference type="EMBL" id="PXOF01000099">
    <property type="protein sequence ID" value="RGP65861.1"/>
    <property type="molecule type" value="Genomic_DNA"/>
</dbReference>
<comment type="subcellular location">
    <subcellularLocation>
        <location evidence="1">Membrane</location>
        <topology evidence="1">Multi-pass membrane protein</topology>
    </subcellularLocation>
</comment>
<dbReference type="InterPro" id="IPR014314">
    <property type="entry name" value="Succ_DH_cytb556"/>
</dbReference>
<dbReference type="PROSITE" id="PS01001">
    <property type="entry name" value="SDH_CYT_2"/>
    <property type="match status" value="1"/>
</dbReference>
<evidence type="ECO:0000256" key="3">
    <source>
        <dbReference type="ARBA" id="ARBA00022692"/>
    </source>
</evidence>
<organism evidence="8 9">
    <name type="scientific">Fusarium sporotrichioides</name>
    <dbReference type="NCBI Taxonomy" id="5514"/>
    <lineage>
        <taxon>Eukaryota</taxon>
        <taxon>Fungi</taxon>
        <taxon>Dikarya</taxon>
        <taxon>Ascomycota</taxon>
        <taxon>Pezizomycotina</taxon>
        <taxon>Sordariomycetes</taxon>
        <taxon>Hypocreomycetidae</taxon>
        <taxon>Hypocreales</taxon>
        <taxon>Nectriaceae</taxon>
        <taxon>Fusarium</taxon>
    </lineage>
</organism>
<evidence type="ECO:0000313" key="9">
    <source>
        <dbReference type="Proteomes" id="UP000266152"/>
    </source>
</evidence>
<reference evidence="8 9" key="1">
    <citation type="journal article" date="2018" name="PLoS Pathog.">
        <title>Evolution of structural diversity of trichothecenes, a family of toxins produced by plant pathogenic and entomopathogenic fungi.</title>
        <authorList>
            <person name="Proctor R.H."/>
            <person name="McCormick S.P."/>
            <person name="Kim H.S."/>
            <person name="Cardoza R.E."/>
            <person name="Stanley A.M."/>
            <person name="Lindo L."/>
            <person name="Kelly A."/>
            <person name="Brown D.W."/>
            <person name="Lee T."/>
            <person name="Vaughan M.M."/>
            <person name="Alexander N.J."/>
            <person name="Busman M."/>
            <person name="Gutierrez S."/>
        </authorList>
    </citation>
    <scope>NUCLEOTIDE SEQUENCE [LARGE SCALE GENOMIC DNA]</scope>
    <source>
        <strain evidence="8 9">NRRL 3299</strain>
    </source>
</reference>
<dbReference type="GO" id="GO:0009055">
    <property type="term" value="F:electron transfer activity"/>
    <property type="evidence" value="ECO:0007669"/>
    <property type="project" value="InterPro"/>
</dbReference>
<dbReference type="InterPro" id="IPR016181">
    <property type="entry name" value="Acyl_CoA_acyltransferase"/>
</dbReference>
<dbReference type="InterPro" id="IPR018495">
    <property type="entry name" value="Succ_DH_cyt_bsu_CS"/>
</dbReference>
<gene>
    <name evidence="8" type="ORF">FSPOR_7122</name>
</gene>
<proteinExistence type="predicted"/>
<sequence>MILTRNTTRIALTRLLSQQSQAPTITRLKPEEGQQILVKQQLNRPVTPNLGIYKIEQIWFSASAWTRITGLIVGGTAYLTLGAHAVAPYLGLGFDSSALVSAFGALPFVAKAAIKFGLLGFPFSYHFINGIRHLVFDLGIGYKKAQFKKSEAATWILSLPYSLPLLRRLQFTKLEGGLRETAKVILAAESKLEESPKQFTAMYVDVGGGPDTQTWIYSTYEHPDQAATRDTTIYEKQLDKVVQKSIEIAKDYGRELVYGDAVLLGTLHDSVRELLCKTGRVQPRETGVYDKWLFKYEDIPKDEVELPEGMKWGTATEDDCRIVVSRTNIPRTVQVLRRMPSLMIKLEDGTPVSWAFLGFDGSLISLHCEEPYRRRGLAKTLAAKLFREKSLDFADDGWCCADVAPDNGGSRGMCKSLNGKPYWRISWVLLHVGEKVPIQKTGTA</sequence>
<dbReference type="GO" id="GO:0006099">
    <property type="term" value="P:tricarboxylic acid cycle"/>
    <property type="evidence" value="ECO:0007669"/>
    <property type="project" value="InterPro"/>
</dbReference>
<keyword evidence="7" id="KW-0472">Membrane</keyword>
<evidence type="ECO:0000256" key="1">
    <source>
        <dbReference type="ARBA" id="ARBA00004141"/>
    </source>
</evidence>
<dbReference type="SUPFAM" id="SSF81343">
    <property type="entry name" value="Fumarate reductase respiratory complex transmembrane subunits"/>
    <property type="match status" value="1"/>
</dbReference>
<dbReference type="GO" id="GO:0005739">
    <property type="term" value="C:mitochondrion"/>
    <property type="evidence" value="ECO:0007669"/>
    <property type="project" value="GOC"/>
</dbReference>
<dbReference type="GO" id="GO:0016020">
    <property type="term" value="C:membrane"/>
    <property type="evidence" value="ECO:0007669"/>
    <property type="project" value="UniProtKB-SubCell"/>
</dbReference>
<keyword evidence="5" id="KW-1133">Transmembrane helix</keyword>
<dbReference type="GO" id="GO:0006121">
    <property type="term" value="P:mitochondrial electron transport, succinate to ubiquinone"/>
    <property type="evidence" value="ECO:0007669"/>
    <property type="project" value="TreeGrafter"/>
</dbReference>
<dbReference type="Pfam" id="PF01127">
    <property type="entry name" value="Sdh_cyt"/>
    <property type="match status" value="1"/>
</dbReference>
<dbReference type="CDD" id="cd03499">
    <property type="entry name" value="SQR_TypeC_SdhC"/>
    <property type="match status" value="1"/>
</dbReference>
<dbReference type="PANTHER" id="PTHR10978:SF5">
    <property type="entry name" value="SUCCINATE DEHYDROGENASE CYTOCHROME B560 SUBUNIT, MITOCHONDRIAL"/>
    <property type="match status" value="1"/>
</dbReference>
<keyword evidence="2" id="KW-0349">Heme</keyword>
<evidence type="ECO:0000256" key="2">
    <source>
        <dbReference type="ARBA" id="ARBA00022617"/>
    </source>
</evidence>
<evidence type="ECO:0000313" key="8">
    <source>
        <dbReference type="EMBL" id="RGP65861.1"/>
    </source>
</evidence>
<dbReference type="InterPro" id="IPR034804">
    <property type="entry name" value="SQR/QFR_C/D"/>
</dbReference>
<dbReference type="Gene3D" id="1.20.1300.10">
    <property type="entry name" value="Fumarate reductase/succinate dehydrogenase, transmembrane subunit"/>
    <property type="match status" value="1"/>
</dbReference>
<name>A0A395S0E0_FUSSP</name>
<keyword evidence="9" id="KW-1185">Reference proteome</keyword>
<keyword evidence="4" id="KW-0479">Metal-binding</keyword>
<evidence type="ECO:0000256" key="5">
    <source>
        <dbReference type="ARBA" id="ARBA00022989"/>
    </source>
</evidence>
<dbReference type="SUPFAM" id="SSF55729">
    <property type="entry name" value="Acyl-CoA N-acyltransferases (Nat)"/>
    <property type="match status" value="1"/>
</dbReference>
<protein>
    <submittedName>
        <fullName evidence="8">Gnat family</fullName>
    </submittedName>
</protein>
<comment type="caution">
    <text evidence="8">The sequence shown here is derived from an EMBL/GenBank/DDBJ whole genome shotgun (WGS) entry which is preliminary data.</text>
</comment>
<evidence type="ECO:0000256" key="6">
    <source>
        <dbReference type="ARBA" id="ARBA00023004"/>
    </source>
</evidence>
<keyword evidence="3" id="KW-0812">Transmembrane</keyword>
<evidence type="ECO:0000256" key="4">
    <source>
        <dbReference type="ARBA" id="ARBA00022723"/>
    </source>
</evidence>
<keyword evidence="6" id="KW-0408">Iron</keyword>
<dbReference type="AlphaFoldDB" id="A0A395S0E0"/>
<evidence type="ECO:0000256" key="7">
    <source>
        <dbReference type="ARBA" id="ARBA00023136"/>
    </source>
</evidence>
<dbReference type="GO" id="GO:0046872">
    <property type="term" value="F:metal ion binding"/>
    <property type="evidence" value="ECO:0007669"/>
    <property type="project" value="UniProtKB-KW"/>
</dbReference>
<accession>A0A395S0E0</accession>
<dbReference type="STRING" id="5514.A0A395S0E0"/>
<dbReference type="InterPro" id="IPR000701">
    <property type="entry name" value="SuccDH_FuR_B_TM-su"/>
</dbReference>
<dbReference type="PANTHER" id="PTHR10978">
    <property type="entry name" value="SUCCINATE DEHYDROGENASE CYTOCHROME B560 SUBUNIT"/>
    <property type="match status" value="1"/>
</dbReference>